<feature type="transmembrane region" description="Helical" evidence="1">
    <location>
        <begin position="106"/>
        <end position="127"/>
    </location>
</feature>
<dbReference type="EMBL" id="FVGW01000005">
    <property type="protein sequence ID" value="SKM19233.1"/>
    <property type="molecule type" value="Genomic_DNA"/>
</dbReference>
<gene>
    <name evidence="2" type="ORF">SAMEA2259716_02965</name>
</gene>
<protein>
    <submittedName>
        <fullName evidence="2">Uncharacterized protein</fullName>
    </submittedName>
</protein>
<organism evidence="2 3">
    <name type="scientific">Mycobacteroides abscessus subsp. massiliense</name>
    <dbReference type="NCBI Taxonomy" id="1962118"/>
    <lineage>
        <taxon>Bacteria</taxon>
        <taxon>Bacillati</taxon>
        <taxon>Actinomycetota</taxon>
        <taxon>Actinomycetes</taxon>
        <taxon>Mycobacteriales</taxon>
        <taxon>Mycobacteriaceae</taxon>
        <taxon>Mycobacteroides</taxon>
        <taxon>Mycobacteroides abscessus</taxon>
    </lineage>
</organism>
<evidence type="ECO:0000313" key="3">
    <source>
        <dbReference type="Proteomes" id="UP000190074"/>
    </source>
</evidence>
<feature type="transmembrane region" description="Helical" evidence="1">
    <location>
        <begin position="34"/>
        <end position="56"/>
    </location>
</feature>
<keyword evidence="1" id="KW-0812">Transmembrane</keyword>
<evidence type="ECO:0000313" key="2">
    <source>
        <dbReference type="EMBL" id="SKM19233.1"/>
    </source>
</evidence>
<evidence type="ECO:0000256" key="1">
    <source>
        <dbReference type="SAM" id="Phobius"/>
    </source>
</evidence>
<sequence length="174" mass="19078">MLPGNPEYLQGNSSAAGRRDGAMNWNFLGHNWHLFGNLAVLAFVALLVFATCMSVYTARLRKQAVSPLAHSVGGYPFVLSKVRKREQMSVEELSFARQAIADRGSLWAFSIPATIFSLGCFYVLGSLEQLHGATPSERTFLGVIPMVSSINITAQVLRMRRLKGRLPQASVPPV</sequence>
<name>A0A1U0U4A2_9MYCO</name>
<feature type="transmembrane region" description="Helical" evidence="1">
    <location>
        <begin position="139"/>
        <end position="157"/>
    </location>
</feature>
<keyword evidence="1" id="KW-1133">Transmembrane helix</keyword>
<dbReference type="AlphaFoldDB" id="A0A1U0U4A2"/>
<accession>A0A1U0U4A2</accession>
<reference evidence="2 3" key="1">
    <citation type="submission" date="2016-11" db="EMBL/GenBank/DDBJ databases">
        <authorList>
            <consortium name="Pathogen Informatics"/>
        </authorList>
    </citation>
    <scope>NUCLEOTIDE SEQUENCE [LARGE SCALE GENOMIC DNA]</scope>
    <source>
        <strain evidence="2 3">911</strain>
    </source>
</reference>
<proteinExistence type="predicted"/>
<keyword evidence="1" id="KW-0472">Membrane</keyword>
<dbReference type="Proteomes" id="UP000190074">
    <property type="component" value="Unassembled WGS sequence"/>
</dbReference>